<accession>A0A2G9Q1E4</accession>
<evidence type="ECO:0000256" key="2">
    <source>
        <dbReference type="ARBA" id="ARBA00022448"/>
    </source>
</evidence>
<dbReference type="InterPro" id="IPR050763">
    <property type="entry name" value="ABC_transporter_ATP-binding"/>
</dbReference>
<evidence type="ECO:0000256" key="4">
    <source>
        <dbReference type="ARBA" id="ARBA00022840"/>
    </source>
</evidence>
<gene>
    <name evidence="6" type="ORF">AB205_0059760</name>
</gene>
<feature type="domain" description="ABC transporter" evidence="5">
    <location>
        <begin position="50"/>
        <end position="96"/>
    </location>
</feature>
<dbReference type="Pfam" id="PF00005">
    <property type="entry name" value="ABC_tran"/>
    <property type="match status" value="1"/>
</dbReference>
<dbReference type="Gene3D" id="3.40.50.300">
    <property type="entry name" value="P-loop containing nucleotide triphosphate hydrolases"/>
    <property type="match status" value="1"/>
</dbReference>
<dbReference type="AlphaFoldDB" id="A0A2G9Q1E4"/>
<comment type="similarity">
    <text evidence="1">Belongs to the ABC transporter superfamily.</text>
</comment>
<dbReference type="InterPro" id="IPR027417">
    <property type="entry name" value="P-loop_NTPase"/>
</dbReference>
<dbReference type="Proteomes" id="UP000228934">
    <property type="component" value="Unassembled WGS sequence"/>
</dbReference>
<dbReference type="PANTHER" id="PTHR42711:SF5">
    <property type="entry name" value="ABC TRANSPORTER ATP-BINDING PROTEIN NATA"/>
    <property type="match status" value="1"/>
</dbReference>
<dbReference type="GO" id="GO:0005524">
    <property type="term" value="F:ATP binding"/>
    <property type="evidence" value="ECO:0007669"/>
    <property type="project" value="UniProtKB-KW"/>
</dbReference>
<proteinExistence type="inferred from homology"/>
<keyword evidence="7" id="KW-1185">Reference proteome</keyword>
<reference evidence="7" key="1">
    <citation type="journal article" date="2017" name="Nat. Commun.">
        <title>The North American bullfrog draft genome provides insight into hormonal regulation of long noncoding RNA.</title>
        <authorList>
            <person name="Hammond S.A."/>
            <person name="Warren R.L."/>
            <person name="Vandervalk B.P."/>
            <person name="Kucuk E."/>
            <person name="Khan H."/>
            <person name="Gibb E.A."/>
            <person name="Pandoh P."/>
            <person name="Kirk H."/>
            <person name="Zhao Y."/>
            <person name="Jones M."/>
            <person name="Mungall A.J."/>
            <person name="Coope R."/>
            <person name="Pleasance S."/>
            <person name="Moore R.A."/>
            <person name="Holt R.A."/>
            <person name="Round J.M."/>
            <person name="Ohora S."/>
            <person name="Walle B.V."/>
            <person name="Veldhoen N."/>
            <person name="Helbing C.C."/>
            <person name="Birol I."/>
        </authorList>
    </citation>
    <scope>NUCLEOTIDE SEQUENCE [LARGE SCALE GENOMIC DNA]</scope>
</reference>
<evidence type="ECO:0000313" key="6">
    <source>
        <dbReference type="EMBL" id="PIO09380.1"/>
    </source>
</evidence>
<sequence>MSFRIKSQIDFVFLPFKRPTILVDSLRKEFKEKSGICGRIRKKKKRTAISNTSFCVKKGEVLGLLGPNGAGKTTSVLILAGEKKPSAGQVRSHRGMEWSSSEFMYRGA</sequence>
<dbReference type="PANTHER" id="PTHR42711">
    <property type="entry name" value="ABC TRANSPORTER ATP-BINDING PROTEIN"/>
    <property type="match status" value="1"/>
</dbReference>
<dbReference type="InterPro" id="IPR003439">
    <property type="entry name" value="ABC_transporter-like_ATP-bd"/>
</dbReference>
<protein>
    <recommendedName>
        <fullName evidence="5">ABC transporter domain-containing protein</fullName>
    </recommendedName>
</protein>
<evidence type="ECO:0000256" key="3">
    <source>
        <dbReference type="ARBA" id="ARBA00022741"/>
    </source>
</evidence>
<keyword evidence="2" id="KW-0813">Transport</keyword>
<dbReference type="OrthoDB" id="8061355at2759"/>
<evidence type="ECO:0000256" key="1">
    <source>
        <dbReference type="ARBA" id="ARBA00005417"/>
    </source>
</evidence>
<dbReference type="SUPFAM" id="SSF52540">
    <property type="entry name" value="P-loop containing nucleoside triphosphate hydrolases"/>
    <property type="match status" value="1"/>
</dbReference>
<keyword evidence="4" id="KW-0067">ATP-binding</keyword>
<evidence type="ECO:0000313" key="7">
    <source>
        <dbReference type="Proteomes" id="UP000228934"/>
    </source>
</evidence>
<dbReference type="EMBL" id="KZ370111">
    <property type="protein sequence ID" value="PIO09380.1"/>
    <property type="molecule type" value="Genomic_DNA"/>
</dbReference>
<keyword evidence="3" id="KW-0547">Nucleotide-binding</keyword>
<dbReference type="GO" id="GO:0016887">
    <property type="term" value="F:ATP hydrolysis activity"/>
    <property type="evidence" value="ECO:0007669"/>
    <property type="project" value="InterPro"/>
</dbReference>
<evidence type="ECO:0000259" key="5">
    <source>
        <dbReference type="Pfam" id="PF00005"/>
    </source>
</evidence>
<name>A0A2G9Q1E4_AQUCT</name>
<organism evidence="6 7">
    <name type="scientific">Aquarana catesbeiana</name>
    <name type="common">American bullfrog</name>
    <name type="synonym">Rana catesbeiana</name>
    <dbReference type="NCBI Taxonomy" id="8400"/>
    <lineage>
        <taxon>Eukaryota</taxon>
        <taxon>Metazoa</taxon>
        <taxon>Chordata</taxon>
        <taxon>Craniata</taxon>
        <taxon>Vertebrata</taxon>
        <taxon>Euteleostomi</taxon>
        <taxon>Amphibia</taxon>
        <taxon>Batrachia</taxon>
        <taxon>Anura</taxon>
        <taxon>Neobatrachia</taxon>
        <taxon>Ranoidea</taxon>
        <taxon>Ranidae</taxon>
        <taxon>Aquarana</taxon>
    </lineage>
</organism>